<feature type="region of interest" description="Disordered" evidence="1">
    <location>
        <begin position="1"/>
        <end position="23"/>
    </location>
</feature>
<keyword evidence="3" id="KW-1185">Reference proteome</keyword>
<accession>A0A255G0Z8</accession>
<protein>
    <submittedName>
        <fullName evidence="2">Uncharacterized protein</fullName>
    </submittedName>
</protein>
<sequence>MSDDETTRLDPTVPPAPRTGHDQVDGVLAELDGLADQPVAEHHDRLARAHEALHGVLSDESSDSGAQGSA</sequence>
<evidence type="ECO:0000313" key="2">
    <source>
        <dbReference type="EMBL" id="OYO09599.1"/>
    </source>
</evidence>
<proteinExistence type="predicted"/>
<dbReference type="EMBL" id="NMVO01000017">
    <property type="protein sequence ID" value="OYO09599.1"/>
    <property type="molecule type" value="Genomic_DNA"/>
</dbReference>
<comment type="caution">
    <text evidence="2">The sequence shown here is derived from an EMBL/GenBank/DDBJ whole genome shotgun (WGS) entry which is preliminary data.</text>
</comment>
<organism evidence="2 3">
    <name type="scientific">Enemella evansiae</name>
    <dbReference type="NCBI Taxonomy" id="2016499"/>
    <lineage>
        <taxon>Bacteria</taxon>
        <taxon>Bacillati</taxon>
        <taxon>Actinomycetota</taxon>
        <taxon>Actinomycetes</taxon>
        <taxon>Propionibacteriales</taxon>
        <taxon>Propionibacteriaceae</taxon>
        <taxon>Enemella</taxon>
    </lineage>
</organism>
<dbReference type="Proteomes" id="UP000215896">
    <property type="component" value="Unassembled WGS sequence"/>
</dbReference>
<evidence type="ECO:0000313" key="3">
    <source>
        <dbReference type="Proteomes" id="UP000215896"/>
    </source>
</evidence>
<reference evidence="2 3" key="1">
    <citation type="submission" date="2017-07" db="EMBL/GenBank/DDBJ databases">
        <title>Draft whole genome sequences of clinical Proprionibacteriaceae strains.</title>
        <authorList>
            <person name="Bernier A.-M."/>
            <person name="Bernard K."/>
            <person name="Domingo M.-C."/>
        </authorList>
    </citation>
    <scope>NUCLEOTIDE SEQUENCE [LARGE SCALE GENOMIC DNA]</scope>
    <source>
        <strain evidence="2 3">NML 030167</strain>
    </source>
</reference>
<evidence type="ECO:0000256" key="1">
    <source>
        <dbReference type="SAM" id="MobiDB-lite"/>
    </source>
</evidence>
<dbReference type="RefSeq" id="WP_094406587.1">
    <property type="nucleotide sequence ID" value="NZ_NMVO01000017.1"/>
</dbReference>
<name>A0A255G0Z8_9ACTN</name>
<dbReference type="AlphaFoldDB" id="A0A255G0Z8"/>
<dbReference type="OrthoDB" id="3733935at2"/>
<gene>
    <name evidence="2" type="ORF">CGZ94_18240</name>
</gene>